<evidence type="ECO:0000256" key="4">
    <source>
        <dbReference type="PIRSR" id="PIRSR005384-2"/>
    </source>
</evidence>
<dbReference type="NCBIfam" id="TIGR00689">
    <property type="entry name" value="rpiB_lacA_lacB"/>
    <property type="match status" value="1"/>
</dbReference>
<dbReference type="InterPro" id="IPR004785">
    <property type="entry name" value="RpiB"/>
</dbReference>
<evidence type="ECO:0000313" key="6">
    <source>
        <dbReference type="Proteomes" id="UP000886889"/>
    </source>
</evidence>
<dbReference type="GO" id="GO:0005975">
    <property type="term" value="P:carbohydrate metabolic process"/>
    <property type="evidence" value="ECO:0007669"/>
    <property type="project" value="InterPro"/>
</dbReference>
<organism evidence="5 6">
    <name type="scientific">Candidatus Merdiplasma excrementigallinarum</name>
    <dbReference type="NCBI Taxonomy" id="2840864"/>
    <lineage>
        <taxon>Bacteria</taxon>
        <taxon>Bacillati</taxon>
        <taxon>Bacillota</taxon>
        <taxon>Clostridia</taxon>
        <taxon>Lachnospirales</taxon>
        <taxon>Lachnospiraceae</taxon>
        <taxon>Lachnospiraceae incertae sedis</taxon>
        <taxon>Candidatus Merdiplasma</taxon>
    </lineage>
</organism>
<dbReference type="EMBL" id="DVOS01000055">
    <property type="protein sequence ID" value="HIV23547.1"/>
    <property type="molecule type" value="Genomic_DNA"/>
</dbReference>
<feature type="binding site" evidence="4">
    <location>
        <position position="133"/>
    </location>
    <ligand>
        <name>D-ribulose 5-phosphate</name>
        <dbReference type="ChEBI" id="CHEBI:58121"/>
    </ligand>
</feature>
<dbReference type="PANTHER" id="PTHR43732:SF1">
    <property type="entry name" value="RIBOSE 5-PHOSPHATE ISOMERASE"/>
    <property type="match status" value="1"/>
</dbReference>
<dbReference type="InterPro" id="IPR003500">
    <property type="entry name" value="RpiB_LacA_LacB"/>
</dbReference>
<reference evidence="5" key="1">
    <citation type="submission" date="2020-10" db="EMBL/GenBank/DDBJ databases">
        <authorList>
            <person name="Gilroy R."/>
        </authorList>
    </citation>
    <scope>NUCLEOTIDE SEQUENCE</scope>
    <source>
        <strain evidence="5">ChiBcec6-7307</strain>
    </source>
</reference>
<feature type="binding site" evidence="4">
    <location>
        <begin position="9"/>
        <end position="10"/>
    </location>
    <ligand>
        <name>D-ribulose 5-phosphate</name>
        <dbReference type="ChEBI" id="CHEBI:58121"/>
    </ligand>
</feature>
<evidence type="ECO:0000256" key="2">
    <source>
        <dbReference type="ARBA" id="ARBA00023235"/>
    </source>
</evidence>
<evidence type="ECO:0000313" key="5">
    <source>
        <dbReference type="EMBL" id="HIV23547.1"/>
    </source>
</evidence>
<name>A0A9D1T9E2_9FIRM</name>
<feature type="binding site" evidence="4">
    <location>
        <position position="137"/>
    </location>
    <ligand>
        <name>D-ribulose 5-phosphate</name>
        <dbReference type="ChEBI" id="CHEBI:58121"/>
    </ligand>
</feature>
<evidence type="ECO:0000256" key="1">
    <source>
        <dbReference type="ARBA" id="ARBA00008754"/>
    </source>
</evidence>
<dbReference type="PIRSF" id="PIRSF005384">
    <property type="entry name" value="RpiB_LacA_B"/>
    <property type="match status" value="1"/>
</dbReference>
<dbReference type="Pfam" id="PF02502">
    <property type="entry name" value="LacAB_rpiB"/>
    <property type="match status" value="1"/>
</dbReference>
<keyword evidence="2 5" id="KW-0413">Isomerase</keyword>
<sequence length="154" mass="16705">MKKLAIGNDHSAVEMKKELKAYLEEKGYEVINVGTDSTESFPYPVSGYKVAKMVASGQADGGILICGTGVGISLAANKVKGIRCCVCSEPYSAKLSKQHNNSNIIAFGARVIGIEMAKMIVDEWLNAEFMGGRHQTRVDMIMEIEEKQSLEGAE</sequence>
<feature type="binding site" evidence="4">
    <location>
        <position position="110"/>
    </location>
    <ligand>
        <name>D-ribulose 5-phosphate</name>
        <dbReference type="ChEBI" id="CHEBI:58121"/>
    </ligand>
</feature>
<dbReference type="AlphaFoldDB" id="A0A9D1T9E2"/>
<dbReference type="PANTHER" id="PTHR43732">
    <property type="entry name" value="RIBOSE 5-PHOSPHATE ISOMERASE-RELATED"/>
    <property type="match status" value="1"/>
</dbReference>
<dbReference type="Proteomes" id="UP000886889">
    <property type="component" value="Unassembled WGS sequence"/>
</dbReference>
<dbReference type="Gene3D" id="3.40.1400.10">
    <property type="entry name" value="Sugar-phosphate isomerase, RpiB/LacA/LacB"/>
    <property type="match status" value="1"/>
</dbReference>
<feature type="binding site" evidence="4">
    <location>
        <begin position="67"/>
        <end position="71"/>
    </location>
    <ligand>
        <name>D-ribulose 5-phosphate</name>
        <dbReference type="ChEBI" id="CHEBI:58121"/>
    </ligand>
</feature>
<protein>
    <submittedName>
        <fullName evidence="5">Ribose 5-phosphate isomerase B</fullName>
        <ecNumber evidence="5">5.3.1.6</ecNumber>
    </submittedName>
</protein>
<reference evidence="5" key="2">
    <citation type="journal article" date="2021" name="PeerJ">
        <title>Extensive microbial diversity within the chicken gut microbiome revealed by metagenomics and culture.</title>
        <authorList>
            <person name="Gilroy R."/>
            <person name="Ravi A."/>
            <person name="Getino M."/>
            <person name="Pursley I."/>
            <person name="Horton D.L."/>
            <person name="Alikhan N.F."/>
            <person name="Baker D."/>
            <person name="Gharbi K."/>
            <person name="Hall N."/>
            <person name="Watson M."/>
            <person name="Adriaenssens E.M."/>
            <person name="Foster-Nyarko E."/>
            <person name="Jarju S."/>
            <person name="Secka A."/>
            <person name="Antonio M."/>
            <person name="Oren A."/>
            <person name="Chaudhuri R.R."/>
            <person name="La Ragione R."/>
            <person name="Hildebrand F."/>
            <person name="Pallen M.J."/>
        </authorList>
    </citation>
    <scope>NUCLEOTIDE SEQUENCE</scope>
    <source>
        <strain evidence="5">ChiBcec6-7307</strain>
    </source>
</reference>
<dbReference type="InterPro" id="IPR036569">
    <property type="entry name" value="RpiB_LacA_LacB_sf"/>
</dbReference>
<dbReference type="NCBIfam" id="TIGR01120">
    <property type="entry name" value="rpiB"/>
    <property type="match status" value="1"/>
</dbReference>
<gene>
    <name evidence="5" type="primary">rpiB</name>
    <name evidence="5" type="ORF">IAC80_06370</name>
</gene>
<evidence type="ECO:0000256" key="3">
    <source>
        <dbReference type="PIRSR" id="PIRSR005384-1"/>
    </source>
</evidence>
<comment type="similarity">
    <text evidence="1">Belongs to the LacAB/RpiB family.</text>
</comment>
<feature type="binding site" evidence="4">
    <location>
        <position position="100"/>
    </location>
    <ligand>
        <name>D-ribulose 5-phosphate</name>
        <dbReference type="ChEBI" id="CHEBI:58121"/>
    </ligand>
</feature>
<accession>A0A9D1T9E2</accession>
<dbReference type="NCBIfam" id="NF004051">
    <property type="entry name" value="PRK05571.1"/>
    <property type="match status" value="1"/>
</dbReference>
<comment type="caution">
    <text evidence="5">The sequence shown here is derived from an EMBL/GenBank/DDBJ whole genome shotgun (WGS) entry which is preliminary data.</text>
</comment>
<proteinExistence type="inferred from homology"/>
<feature type="active site" description="Proton acceptor" evidence="3">
    <location>
        <position position="66"/>
    </location>
</feature>
<feature type="active site" description="Proton donor" evidence="3">
    <location>
        <position position="99"/>
    </location>
</feature>
<dbReference type="GO" id="GO:0004751">
    <property type="term" value="F:ribose-5-phosphate isomerase activity"/>
    <property type="evidence" value="ECO:0007669"/>
    <property type="project" value="UniProtKB-EC"/>
</dbReference>
<dbReference type="SUPFAM" id="SSF89623">
    <property type="entry name" value="Ribose/Galactose isomerase RpiB/AlsB"/>
    <property type="match status" value="1"/>
</dbReference>
<dbReference type="EC" id="5.3.1.6" evidence="5"/>
<dbReference type="InterPro" id="IPR051812">
    <property type="entry name" value="SPI_LacAB/RpiB"/>
</dbReference>